<dbReference type="PANTHER" id="PTHR11214">
    <property type="entry name" value="BETA-1,3-N-ACETYLGLUCOSAMINYLTRANSFERASE"/>
    <property type="match status" value="1"/>
</dbReference>
<dbReference type="EMBL" id="JAZGQO010000014">
    <property type="protein sequence ID" value="KAK6170308.1"/>
    <property type="molecule type" value="Genomic_DNA"/>
</dbReference>
<dbReference type="Pfam" id="PF01762">
    <property type="entry name" value="Galactosyl_T"/>
    <property type="match status" value="1"/>
</dbReference>
<evidence type="ECO:0000256" key="1">
    <source>
        <dbReference type="ARBA" id="ARBA00004323"/>
    </source>
</evidence>
<keyword evidence="6 10" id="KW-0735">Signal-anchor</keyword>
<dbReference type="Proteomes" id="UP001347796">
    <property type="component" value="Unassembled WGS sequence"/>
</dbReference>
<comment type="subcellular location">
    <subcellularLocation>
        <location evidence="1 10">Golgi apparatus membrane</location>
        <topology evidence="1 10">Single-pass type II membrane protein</topology>
    </subcellularLocation>
</comment>
<evidence type="ECO:0000256" key="3">
    <source>
        <dbReference type="ARBA" id="ARBA00022676"/>
    </source>
</evidence>
<evidence type="ECO:0000256" key="5">
    <source>
        <dbReference type="ARBA" id="ARBA00022692"/>
    </source>
</evidence>
<evidence type="ECO:0000256" key="2">
    <source>
        <dbReference type="ARBA" id="ARBA00008661"/>
    </source>
</evidence>
<keyword evidence="4" id="KW-0808">Transferase</keyword>
<comment type="similarity">
    <text evidence="2 10">Belongs to the glycosyltransferase 31 family.</text>
</comment>
<evidence type="ECO:0000313" key="11">
    <source>
        <dbReference type="EMBL" id="KAK6170308.1"/>
    </source>
</evidence>
<evidence type="ECO:0000256" key="6">
    <source>
        <dbReference type="ARBA" id="ARBA00022968"/>
    </source>
</evidence>
<comment type="caution">
    <text evidence="11">The sequence shown here is derived from an EMBL/GenBank/DDBJ whole genome shotgun (WGS) entry which is preliminary data.</text>
</comment>
<keyword evidence="5 10" id="KW-0812">Transmembrane</keyword>
<dbReference type="EC" id="2.4.1.-" evidence="10"/>
<evidence type="ECO:0000256" key="10">
    <source>
        <dbReference type="RuleBase" id="RU363063"/>
    </source>
</evidence>
<dbReference type="GO" id="GO:0006493">
    <property type="term" value="P:protein O-linked glycosylation"/>
    <property type="evidence" value="ECO:0007669"/>
    <property type="project" value="TreeGrafter"/>
</dbReference>
<evidence type="ECO:0000313" key="12">
    <source>
        <dbReference type="Proteomes" id="UP001347796"/>
    </source>
</evidence>
<dbReference type="InterPro" id="IPR002659">
    <property type="entry name" value="Glyco_trans_31"/>
</dbReference>
<evidence type="ECO:0000256" key="7">
    <source>
        <dbReference type="ARBA" id="ARBA00022989"/>
    </source>
</evidence>
<reference evidence="11 12" key="1">
    <citation type="submission" date="2024-01" db="EMBL/GenBank/DDBJ databases">
        <title>The genome of the rayed Mediterranean limpet Patella caerulea (Linnaeus, 1758).</title>
        <authorList>
            <person name="Anh-Thu Weber A."/>
            <person name="Halstead-Nussloch G."/>
        </authorList>
    </citation>
    <scope>NUCLEOTIDE SEQUENCE [LARGE SCALE GENOMIC DNA]</scope>
    <source>
        <strain evidence="11">AATW-2023a</strain>
        <tissue evidence="11">Whole specimen</tissue>
    </source>
</reference>
<evidence type="ECO:0000256" key="4">
    <source>
        <dbReference type="ARBA" id="ARBA00022679"/>
    </source>
</evidence>
<evidence type="ECO:0000256" key="9">
    <source>
        <dbReference type="ARBA" id="ARBA00023136"/>
    </source>
</evidence>
<sequence length="357" mass="41328">MINTRPAFCIPASLKYFKYVLVLLVFIISTKYIVLHTDSNHIECGCELQSKRNEYNSEFNDSISPKTNPETFSINQTCCIPIFNGQYILNNVRMCSKSPSPVNVIVVVHTAPHHFARRQNIRETYGARKLFLPTEVRVIFLLGRVDDQTLQDRILGEHFIFGDTIQGDFKDAYHNLTYKAVMGLHWVSHYCTEVKYVIKTDDDVVFDMWKFLKEVYANNLYVSKTIYGIERFQDLIPRTGKWAVPFNILKGHTHYPFQYCIGFVLIMSADVIIDLYRASFKVPFFWLDDVYVTGMLRHAVGGIEIIEHCGNLTFTPSSWGLNCLQETLYTCPLLALGLNKPRSYKKAWSLIKKRNEK</sequence>
<dbReference type="GO" id="GO:0000139">
    <property type="term" value="C:Golgi membrane"/>
    <property type="evidence" value="ECO:0007669"/>
    <property type="project" value="UniProtKB-SubCell"/>
</dbReference>
<evidence type="ECO:0000256" key="8">
    <source>
        <dbReference type="ARBA" id="ARBA00023034"/>
    </source>
</evidence>
<protein>
    <recommendedName>
        <fullName evidence="10">Hexosyltransferase</fullName>
        <ecNumber evidence="10">2.4.1.-</ecNumber>
    </recommendedName>
</protein>
<dbReference type="AlphaFoldDB" id="A0AAN8P8L4"/>
<keyword evidence="12" id="KW-1185">Reference proteome</keyword>
<keyword evidence="3 10" id="KW-0328">Glycosyltransferase</keyword>
<dbReference type="Gene3D" id="3.90.550.50">
    <property type="match status" value="1"/>
</dbReference>
<proteinExistence type="inferred from homology"/>
<accession>A0AAN8P8L4</accession>
<dbReference type="GO" id="GO:0016758">
    <property type="term" value="F:hexosyltransferase activity"/>
    <property type="evidence" value="ECO:0007669"/>
    <property type="project" value="InterPro"/>
</dbReference>
<name>A0AAN8P8L4_PATCE</name>
<keyword evidence="9 10" id="KW-0472">Membrane</keyword>
<feature type="transmembrane region" description="Helical" evidence="10">
    <location>
        <begin position="16"/>
        <end position="34"/>
    </location>
</feature>
<gene>
    <name evidence="11" type="ORF">SNE40_018726</name>
</gene>
<dbReference type="PANTHER" id="PTHR11214:SF364">
    <property type="entry name" value="HEXOSYLTRANSFERASE"/>
    <property type="match status" value="1"/>
</dbReference>
<keyword evidence="7 10" id="KW-1133">Transmembrane helix</keyword>
<keyword evidence="8 10" id="KW-0333">Golgi apparatus</keyword>
<organism evidence="11 12">
    <name type="scientific">Patella caerulea</name>
    <name type="common">Rayed Mediterranean limpet</name>
    <dbReference type="NCBI Taxonomy" id="87958"/>
    <lineage>
        <taxon>Eukaryota</taxon>
        <taxon>Metazoa</taxon>
        <taxon>Spiralia</taxon>
        <taxon>Lophotrochozoa</taxon>
        <taxon>Mollusca</taxon>
        <taxon>Gastropoda</taxon>
        <taxon>Patellogastropoda</taxon>
        <taxon>Patelloidea</taxon>
        <taxon>Patellidae</taxon>
        <taxon>Patella</taxon>
    </lineage>
</organism>